<name>A0A9Q1CAM4_HOLLE</name>
<proteinExistence type="predicted"/>
<feature type="region of interest" description="Disordered" evidence="1">
    <location>
        <begin position="201"/>
        <end position="223"/>
    </location>
</feature>
<keyword evidence="3" id="KW-1185">Reference proteome</keyword>
<dbReference type="Gene3D" id="3.30.70.270">
    <property type="match status" value="1"/>
</dbReference>
<gene>
    <name evidence="2" type="ORF">HOLleu_12275</name>
</gene>
<accession>A0A9Q1CAM4</accession>
<dbReference type="PANTHER" id="PTHR37984">
    <property type="entry name" value="PROTEIN CBG26694"/>
    <property type="match status" value="1"/>
</dbReference>
<evidence type="ECO:0000313" key="3">
    <source>
        <dbReference type="Proteomes" id="UP001152320"/>
    </source>
</evidence>
<evidence type="ECO:0008006" key="4">
    <source>
        <dbReference type="Google" id="ProtNLM"/>
    </source>
</evidence>
<dbReference type="InterPro" id="IPR043502">
    <property type="entry name" value="DNA/RNA_pol_sf"/>
</dbReference>
<protein>
    <recommendedName>
        <fullName evidence="4">Reverse transcriptase domain-containing protein</fullName>
    </recommendedName>
</protein>
<dbReference type="OrthoDB" id="5984311at2759"/>
<dbReference type="PANTHER" id="PTHR37984:SF5">
    <property type="entry name" value="PROTEIN NYNRIN-LIKE"/>
    <property type="match status" value="1"/>
</dbReference>
<dbReference type="EMBL" id="JAIZAY010000005">
    <property type="protein sequence ID" value="KAJ8041455.1"/>
    <property type="molecule type" value="Genomic_DNA"/>
</dbReference>
<dbReference type="InterPro" id="IPR043128">
    <property type="entry name" value="Rev_trsase/Diguanyl_cyclase"/>
</dbReference>
<dbReference type="AlphaFoldDB" id="A0A9Q1CAM4"/>
<organism evidence="2 3">
    <name type="scientific">Holothuria leucospilota</name>
    <name type="common">Black long sea cucumber</name>
    <name type="synonym">Mertensiothuria leucospilota</name>
    <dbReference type="NCBI Taxonomy" id="206669"/>
    <lineage>
        <taxon>Eukaryota</taxon>
        <taxon>Metazoa</taxon>
        <taxon>Echinodermata</taxon>
        <taxon>Eleutherozoa</taxon>
        <taxon>Echinozoa</taxon>
        <taxon>Holothuroidea</taxon>
        <taxon>Aspidochirotacea</taxon>
        <taxon>Aspidochirotida</taxon>
        <taxon>Holothuriidae</taxon>
        <taxon>Holothuria</taxon>
    </lineage>
</organism>
<evidence type="ECO:0000313" key="2">
    <source>
        <dbReference type="EMBL" id="KAJ8041455.1"/>
    </source>
</evidence>
<dbReference type="CDD" id="cd01647">
    <property type="entry name" value="RT_LTR"/>
    <property type="match status" value="1"/>
</dbReference>
<evidence type="ECO:0000256" key="1">
    <source>
        <dbReference type="SAM" id="MobiDB-lite"/>
    </source>
</evidence>
<dbReference type="Proteomes" id="UP001152320">
    <property type="component" value="Chromosome 5"/>
</dbReference>
<comment type="caution">
    <text evidence="2">The sequence shown here is derived from an EMBL/GenBank/DDBJ whole genome shotgun (WGS) entry which is preliminary data.</text>
</comment>
<dbReference type="InterPro" id="IPR050951">
    <property type="entry name" value="Retrovirus_Pol_polyprotein"/>
</dbReference>
<reference evidence="2" key="1">
    <citation type="submission" date="2021-10" db="EMBL/GenBank/DDBJ databases">
        <title>Tropical sea cucumber genome reveals ecological adaptation and Cuvierian tubules defense mechanism.</title>
        <authorList>
            <person name="Chen T."/>
        </authorList>
    </citation>
    <scope>NUCLEOTIDE SEQUENCE</scope>
    <source>
        <strain evidence="2">Nanhai2018</strain>
        <tissue evidence="2">Muscle</tissue>
    </source>
</reference>
<sequence>MVGPAIKGGYIRTGEPITLCLPMVVQPKPMFRNIQKDKLKPNQIRASIDLRVPKKSMERNRITPVPIAEDCMYKLYDCKVFSKLDMRQGYHQLILDPSSREIATFSTPRGKMRPKRLLFDAKSSQDLFDEAVCKVFSRHTKCHISKRRHPGGTLEVHNETLTKVLERAAEHNVTFNRKKCEFGVTELEFYEYKFTKDGLKSIGGEHQSSKRNQSSTRESKKLS</sequence>
<dbReference type="SUPFAM" id="SSF56672">
    <property type="entry name" value="DNA/RNA polymerases"/>
    <property type="match status" value="1"/>
</dbReference>